<evidence type="ECO:0000313" key="7">
    <source>
        <dbReference type="Proteomes" id="UP000046090"/>
    </source>
</evidence>
<dbReference type="GO" id="GO:0140098">
    <property type="term" value="F:catalytic activity, acting on RNA"/>
    <property type="evidence" value="ECO:0007669"/>
    <property type="project" value="UniProtKB-ARBA"/>
</dbReference>
<dbReference type="EMBL" id="CDMK01000003">
    <property type="protein sequence ID" value="CRI35299.1"/>
    <property type="molecule type" value="Genomic_DNA"/>
</dbReference>
<keyword evidence="3" id="KW-0413">Isomerase</keyword>
<dbReference type="Proteomes" id="UP000046090">
    <property type="component" value="Unassembled WGS sequence"/>
</dbReference>
<comment type="similarity">
    <text evidence="2">Belongs to the pseudouridine synthase RluA family.</text>
</comment>
<evidence type="ECO:0000256" key="5">
    <source>
        <dbReference type="ARBA" id="ARBA00033164"/>
    </source>
</evidence>
<evidence type="ECO:0000256" key="4">
    <source>
        <dbReference type="ARBA" id="ARBA00031870"/>
    </source>
</evidence>
<dbReference type="RefSeq" id="WP_015107463.1">
    <property type="nucleotide sequence ID" value="NZ_AP026684.1"/>
</dbReference>
<accession>A0A0K2YC69</accession>
<dbReference type="Gene3D" id="3.30.2350.10">
    <property type="entry name" value="Pseudouridine synthase"/>
    <property type="match status" value="1"/>
</dbReference>
<sequence length="252" mass="28837">MLQAYKILAKQRNISHKEAKRLIDRGLVSVAGQRLKLARELLEPHTFLSVLECESVVLAKEAEFLALDKAFNVSSFELERTHEPYQLIHRLDQSTSGVLLLGLGEFYKQALEAFKERKVYKEYVALVQGVLDKPLTLKQPLSVQKSHIEDKKGYVRAFVHSKGKRAITHITPIKTIGQMTLLKVVIETGVTHQIRAHLAHLKHPIVGDIFYGARPNKHFFLHAYKLELLGRKFKAPLPLYFKDCCELLEHDL</sequence>
<dbReference type="GO" id="GO:0016829">
    <property type="term" value="F:lyase activity"/>
    <property type="evidence" value="ECO:0007669"/>
    <property type="project" value="UniProtKB-KW"/>
</dbReference>
<dbReference type="PROSITE" id="PS01129">
    <property type="entry name" value="PSI_RLU"/>
    <property type="match status" value="1"/>
</dbReference>
<dbReference type="GO" id="GO:0000455">
    <property type="term" value="P:enzyme-directed rRNA pseudouridine synthesis"/>
    <property type="evidence" value="ECO:0007669"/>
    <property type="project" value="TreeGrafter"/>
</dbReference>
<dbReference type="GeneID" id="76197751"/>
<dbReference type="PANTHER" id="PTHR21600">
    <property type="entry name" value="MITOCHONDRIAL RNA PSEUDOURIDINE SYNTHASE"/>
    <property type="match status" value="1"/>
</dbReference>
<proteinExistence type="inferred from homology"/>
<keyword evidence="6" id="KW-0456">Lyase</keyword>
<organism evidence="6 7">
    <name type="scientific">Helicobacter heilmannii</name>
    <dbReference type="NCBI Taxonomy" id="35817"/>
    <lineage>
        <taxon>Bacteria</taxon>
        <taxon>Pseudomonadati</taxon>
        <taxon>Campylobacterota</taxon>
        <taxon>Epsilonproteobacteria</taxon>
        <taxon>Campylobacterales</taxon>
        <taxon>Helicobacteraceae</taxon>
        <taxon>Helicobacter</taxon>
    </lineage>
</organism>
<keyword evidence="7" id="KW-1185">Reference proteome</keyword>
<evidence type="ECO:0000313" key="6">
    <source>
        <dbReference type="EMBL" id="CRI35299.1"/>
    </source>
</evidence>
<dbReference type="AlphaFoldDB" id="A0A0K2YC69"/>
<evidence type="ECO:0000256" key="1">
    <source>
        <dbReference type="ARBA" id="ARBA00000073"/>
    </source>
</evidence>
<comment type="catalytic activity">
    <reaction evidence="1">
        <text>a uridine in RNA = a pseudouridine in RNA</text>
        <dbReference type="Rhea" id="RHEA:48348"/>
        <dbReference type="Rhea" id="RHEA-COMP:12068"/>
        <dbReference type="Rhea" id="RHEA-COMP:12069"/>
        <dbReference type="ChEBI" id="CHEBI:65314"/>
        <dbReference type="ChEBI" id="CHEBI:65315"/>
    </reaction>
</comment>
<dbReference type="InterPro" id="IPR006224">
    <property type="entry name" value="PsdUridine_synth_RluA-like_CS"/>
</dbReference>
<evidence type="ECO:0000256" key="2">
    <source>
        <dbReference type="ARBA" id="ARBA00010876"/>
    </source>
</evidence>
<dbReference type="InterPro" id="IPR020103">
    <property type="entry name" value="PsdUridine_synth_cat_dom_sf"/>
</dbReference>
<dbReference type="GO" id="GO:0009982">
    <property type="term" value="F:pseudouridine synthase activity"/>
    <property type="evidence" value="ECO:0007669"/>
    <property type="project" value="InterPro"/>
</dbReference>
<evidence type="ECO:0000256" key="3">
    <source>
        <dbReference type="ARBA" id="ARBA00023235"/>
    </source>
</evidence>
<dbReference type="PANTHER" id="PTHR21600:SF44">
    <property type="entry name" value="RIBOSOMAL LARGE SUBUNIT PSEUDOURIDINE SYNTHASE D"/>
    <property type="match status" value="1"/>
</dbReference>
<dbReference type="SUPFAM" id="SSF55120">
    <property type="entry name" value="Pseudouridine synthase"/>
    <property type="match status" value="1"/>
</dbReference>
<dbReference type="CDD" id="cd02869">
    <property type="entry name" value="PseudoU_synth_RluA_like"/>
    <property type="match status" value="1"/>
</dbReference>
<dbReference type="Pfam" id="PF00849">
    <property type="entry name" value="PseudoU_synth_2"/>
    <property type="match status" value="1"/>
</dbReference>
<dbReference type="InterPro" id="IPR006145">
    <property type="entry name" value="PsdUridine_synth_RsuA/RluA"/>
</dbReference>
<reference evidence="7" key="1">
    <citation type="submission" date="2014-12" db="EMBL/GenBank/DDBJ databases">
        <authorList>
            <person name="Smet A."/>
        </authorList>
    </citation>
    <scope>NUCLEOTIDE SEQUENCE [LARGE SCALE GENOMIC DNA]</scope>
</reference>
<dbReference type="InterPro" id="IPR050188">
    <property type="entry name" value="RluA_PseudoU_synthase"/>
</dbReference>
<dbReference type="GO" id="GO:0003723">
    <property type="term" value="F:RNA binding"/>
    <property type="evidence" value="ECO:0007669"/>
    <property type="project" value="InterPro"/>
</dbReference>
<protein>
    <recommendedName>
        <fullName evidence="4">RNA pseudouridylate synthase</fullName>
    </recommendedName>
    <alternativeName>
        <fullName evidence="5">RNA-uridine isomerase</fullName>
    </alternativeName>
</protein>
<gene>
    <name evidence="6" type="ORF">HHE01_02970</name>
</gene>
<dbReference type="PROSITE" id="PS50889">
    <property type="entry name" value="S4"/>
    <property type="match status" value="1"/>
</dbReference>
<name>A0A0K2YC69_HELHE</name>